<reference evidence="3 4" key="1">
    <citation type="submission" date="2011-11" db="EMBL/GenBank/DDBJ databases">
        <title>The Noncontiguous Finished sequence of Saccharomonospora cyanea NA-134.</title>
        <authorList>
            <consortium name="US DOE Joint Genome Institute"/>
            <person name="Lucas S."/>
            <person name="Han J."/>
            <person name="Lapidus A."/>
            <person name="Cheng J.-F."/>
            <person name="Goodwin L."/>
            <person name="Pitluck S."/>
            <person name="Peters L."/>
            <person name="Ovchinnikova G."/>
            <person name="Lu M."/>
            <person name="Detter J.C."/>
            <person name="Han C."/>
            <person name="Tapia R."/>
            <person name="Land M."/>
            <person name="Hauser L."/>
            <person name="Kyrpides N."/>
            <person name="Ivanova N."/>
            <person name="Pagani I."/>
            <person name="Brambilla E.-M."/>
            <person name="Klenk H.-P."/>
            <person name="Woyke T."/>
        </authorList>
    </citation>
    <scope>NUCLEOTIDE SEQUENCE [LARGE SCALE GENOMIC DNA]</scope>
    <source>
        <strain evidence="3 4">NA-134</strain>
    </source>
</reference>
<evidence type="ECO:0000313" key="4">
    <source>
        <dbReference type="Proteomes" id="UP000002791"/>
    </source>
</evidence>
<keyword evidence="3" id="KW-0808">Transferase</keyword>
<dbReference type="Pfam" id="PF00581">
    <property type="entry name" value="Rhodanese"/>
    <property type="match status" value="1"/>
</dbReference>
<accession>H5XFT9</accession>
<dbReference type="InterPro" id="IPR001763">
    <property type="entry name" value="Rhodanese-like_dom"/>
</dbReference>
<dbReference type="InterPro" id="IPR036873">
    <property type="entry name" value="Rhodanese-like_dom_sf"/>
</dbReference>
<dbReference type="Gene3D" id="3.40.250.10">
    <property type="entry name" value="Rhodanese-like domain"/>
    <property type="match status" value="1"/>
</dbReference>
<organism evidence="3 4">
    <name type="scientific">Saccharomonospora cyanea NA-134</name>
    <dbReference type="NCBI Taxonomy" id="882082"/>
    <lineage>
        <taxon>Bacteria</taxon>
        <taxon>Bacillati</taxon>
        <taxon>Actinomycetota</taxon>
        <taxon>Actinomycetes</taxon>
        <taxon>Pseudonocardiales</taxon>
        <taxon>Pseudonocardiaceae</taxon>
        <taxon>Saccharomonospora</taxon>
    </lineage>
</organism>
<dbReference type="CDD" id="cd00158">
    <property type="entry name" value="RHOD"/>
    <property type="match status" value="1"/>
</dbReference>
<proteinExistence type="predicted"/>
<dbReference type="eggNOG" id="COG0607">
    <property type="taxonomic scope" value="Bacteria"/>
</dbReference>
<dbReference type="EMBL" id="CM001440">
    <property type="protein sequence ID" value="EHR60481.1"/>
    <property type="molecule type" value="Genomic_DNA"/>
</dbReference>
<keyword evidence="1" id="KW-0472">Membrane</keyword>
<feature type="domain" description="Rhodanese" evidence="2">
    <location>
        <begin position="17"/>
        <end position="107"/>
    </location>
</feature>
<dbReference type="Pfam" id="PF11127">
    <property type="entry name" value="YgaP-like_TM"/>
    <property type="match status" value="1"/>
</dbReference>
<dbReference type="PANTHER" id="PTHR44086">
    <property type="entry name" value="THIOSULFATE SULFURTRANSFERASE RDL2, MITOCHONDRIAL-RELATED"/>
    <property type="match status" value="1"/>
</dbReference>
<evidence type="ECO:0000256" key="1">
    <source>
        <dbReference type="SAM" id="Phobius"/>
    </source>
</evidence>
<dbReference type="Gene3D" id="6.10.140.1340">
    <property type="match status" value="1"/>
</dbReference>
<dbReference type="SUPFAM" id="SSF52821">
    <property type="entry name" value="Rhodanese/Cell cycle control phosphatase"/>
    <property type="match status" value="1"/>
</dbReference>
<dbReference type="STRING" id="882082.SaccyDRAFT_1580"/>
<keyword evidence="1" id="KW-1133">Transmembrane helix</keyword>
<dbReference type="GO" id="GO:0004792">
    <property type="term" value="F:thiosulfate-cyanide sulfurtransferase activity"/>
    <property type="evidence" value="ECO:0007669"/>
    <property type="project" value="TreeGrafter"/>
</dbReference>
<dbReference type="InterPro" id="IPR021309">
    <property type="entry name" value="YgaP-like_TM"/>
</dbReference>
<protein>
    <submittedName>
        <fullName evidence="3">Rhodanese-related sulfurtransferase</fullName>
    </submittedName>
</protein>
<dbReference type="OrthoDB" id="9800872at2"/>
<keyword evidence="4" id="KW-1185">Reference proteome</keyword>
<dbReference type="RefSeq" id="WP_005455136.1">
    <property type="nucleotide sequence ID" value="NZ_CM001440.1"/>
</dbReference>
<dbReference type="Proteomes" id="UP000002791">
    <property type="component" value="Chromosome"/>
</dbReference>
<feature type="transmembrane region" description="Helical" evidence="1">
    <location>
        <begin position="118"/>
        <end position="136"/>
    </location>
</feature>
<name>H5XFT9_9PSEU</name>
<keyword evidence="1" id="KW-0812">Transmembrane</keyword>
<dbReference type="PROSITE" id="PS50206">
    <property type="entry name" value="RHODANESE_3"/>
    <property type="match status" value="1"/>
</dbReference>
<sequence>MDKTVIDAPTLKQRIAEGDELTIIDVRTPAEFRSTHIPGSHNIPLQLLSENTRDLAERLGGNVVLVCQSGARAAQAQQRLTAVGFDNADVLTGGVSAFESAGGDVVRGARRWAMERQVRMAAGSLVLLGFLGSRLIDPRLGYLSAAIGGGLTFSALTNSCGMAAVLAKMPWNRTAANPTLEEAVCNLPTALRKD</sequence>
<evidence type="ECO:0000313" key="3">
    <source>
        <dbReference type="EMBL" id="EHR60481.1"/>
    </source>
</evidence>
<evidence type="ECO:0000259" key="2">
    <source>
        <dbReference type="PROSITE" id="PS50206"/>
    </source>
</evidence>
<dbReference type="SMART" id="SM00450">
    <property type="entry name" value="RHOD"/>
    <property type="match status" value="1"/>
</dbReference>
<gene>
    <name evidence="3" type="ORF">SaccyDRAFT_1580</name>
</gene>
<feature type="transmembrane region" description="Helical" evidence="1">
    <location>
        <begin position="142"/>
        <end position="167"/>
    </location>
</feature>
<dbReference type="AlphaFoldDB" id="H5XFT9"/>
<dbReference type="HOGENOM" id="CLU_107126_0_0_11"/>
<dbReference type="PANTHER" id="PTHR44086:SF13">
    <property type="entry name" value="THIOSULFATE SULFURTRANSFERASE PSPE"/>
    <property type="match status" value="1"/>
</dbReference>